<sequence length="430" mass="49215">MRSSISRKRIVTVAFLTFFSVALLLQITISPTMFCSNFFYELPPPKAEGFSRNLSLSHDSLIIYRAYLDLRKLTKVRILAFSRCFADDATVKIGSEVAQIVAIEKSCPWKWAPSCDWNSFYISAKRPLLVENSGRVQVSLPHLNRSISISLSVLSSDSRSLSSGLSICVPPLYWFSNWPLLVHFFELWRLQGATHFFVYVHSVSVSVRSVLGFYFQKGLVTVVPWNELPSTTDVNPNLSLYRLGHSLAHNDCVFRTTSRFTALVDIDEFLIPSRNQTLLELLDDKLEKHPLAGSFVFTHIRLRFDGQDWSKPDFSWLRRSLKSDKWKGPTKYVFIADRTRILLNQVHSHFPPFSPIMISHEEAHLYHARSSWAAPNAHEEFEPIKLYTEESIQAVKKSFDEVGAFLTSPRTDIHLPNKIVSDLVVKCLSR</sequence>
<evidence type="ECO:0000256" key="3">
    <source>
        <dbReference type="ARBA" id="ARBA00022676"/>
    </source>
</evidence>
<reference evidence="7 8" key="2">
    <citation type="journal article" date="2019" name="G3 (Bethesda)">
        <title>Hybrid Assembly of the Genome of the Entomopathogenic Nematode Steinernema carpocapsae Identifies the X-Chromosome.</title>
        <authorList>
            <person name="Serra L."/>
            <person name="Macchietto M."/>
            <person name="Macias-Munoz A."/>
            <person name="McGill C.J."/>
            <person name="Rodriguez I.M."/>
            <person name="Rodriguez B."/>
            <person name="Murad R."/>
            <person name="Mortazavi A."/>
        </authorList>
    </citation>
    <scope>NUCLEOTIDE SEQUENCE [LARGE SCALE GENOMIC DNA]</scope>
    <source>
        <strain evidence="7 8">ALL</strain>
    </source>
</reference>
<keyword evidence="5" id="KW-0472">Membrane</keyword>
<dbReference type="Proteomes" id="UP000298663">
    <property type="component" value="Unassembled WGS sequence"/>
</dbReference>
<dbReference type="PANTHER" id="PTHR47024">
    <property type="entry name" value="BIOFILM ABSENT ON HEAD (AFTER YERSINIA EXPOSURE)-RELATED"/>
    <property type="match status" value="1"/>
</dbReference>
<name>A0A4V6A4F5_STECR</name>
<organism evidence="7 8">
    <name type="scientific">Steinernema carpocapsae</name>
    <name type="common">Entomopathogenic nematode</name>
    <dbReference type="NCBI Taxonomy" id="34508"/>
    <lineage>
        <taxon>Eukaryota</taxon>
        <taxon>Metazoa</taxon>
        <taxon>Ecdysozoa</taxon>
        <taxon>Nematoda</taxon>
        <taxon>Chromadorea</taxon>
        <taxon>Rhabditida</taxon>
        <taxon>Tylenchina</taxon>
        <taxon>Panagrolaimomorpha</taxon>
        <taxon>Strongyloidoidea</taxon>
        <taxon>Steinernematidae</taxon>
        <taxon>Steinernema</taxon>
    </lineage>
</organism>
<dbReference type="EC" id="2.4.1.-" evidence="6"/>
<comment type="caution">
    <text evidence="7">The sequence shown here is derived from an EMBL/GenBank/DDBJ whole genome shotgun (WGS) entry which is preliminary data.</text>
</comment>
<dbReference type="OrthoDB" id="5777994at2759"/>
<dbReference type="PANTHER" id="PTHR47024:SF1">
    <property type="entry name" value="GLYCOSYLTRANSFERASE FAMILY 92 PROTEIN"/>
    <property type="match status" value="1"/>
</dbReference>
<comment type="subcellular location">
    <subcellularLocation>
        <location evidence="1">Membrane</location>
        <topology evidence="1">Single-pass membrane protein</topology>
    </subcellularLocation>
</comment>
<protein>
    <recommendedName>
        <fullName evidence="6">Glycosyltransferase family 92 protein</fullName>
        <ecNumber evidence="6">2.4.1.-</ecNumber>
    </recommendedName>
</protein>
<comment type="similarity">
    <text evidence="2 6">Belongs to the glycosyltransferase 92 family.</text>
</comment>
<evidence type="ECO:0000313" key="7">
    <source>
        <dbReference type="EMBL" id="TKR86745.1"/>
    </source>
</evidence>
<reference evidence="7 8" key="1">
    <citation type="journal article" date="2015" name="Genome Biol.">
        <title>Comparative genomics of Steinernema reveals deeply conserved gene regulatory networks.</title>
        <authorList>
            <person name="Dillman A.R."/>
            <person name="Macchietto M."/>
            <person name="Porter C.F."/>
            <person name="Rogers A."/>
            <person name="Williams B."/>
            <person name="Antoshechkin I."/>
            <person name="Lee M.M."/>
            <person name="Goodwin Z."/>
            <person name="Lu X."/>
            <person name="Lewis E.E."/>
            <person name="Goodrich-Blair H."/>
            <person name="Stock S.P."/>
            <person name="Adams B.J."/>
            <person name="Sternberg P.W."/>
            <person name="Mortazavi A."/>
        </authorList>
    </citation>
    <scope>NUCLEOTIDE SEQUENCE [LARGE SCALE GENOMIC DNA]</scope>
    <source>
        <strain evidence="7 8">ALL</strain>
    </source>
</reference>
<evidence type="ECO:0000256" key="5">
    <source>
        <dbReference type="ARBA" id="ARBA00023136"/>
    </source>
</evidence>
<keyword evidence="4 6" id="KW-0808">Transferase</keyword>
<dbReference type="GO" id="GO:0016757">
    <property type="term" value="F:glycosyltransferase activity"/>
    <property type="evidence" value="ECO:0007669"/>
    <property type="project" value="UniProtKB-UniRule"/>
</dbReference>
<dbReference type="InterPro" id="IPR008166">
    <property type="entry name" value="Glyco_transf_92"/>
</dbReference>
<accession>A0A4V6A4F5</accession>
<proteinExistence type="inferred from homology"/>
<evidence type="ECO:0000256" key="6">
    <source>
        <dbReference type="RuleBase" id="RU366017"/>
    </source>
</evidence>
<evidence type="ECO:0000256" key="4">
    <source>
        <dbReference type="ARBA" id="ARBA00022679"/>
    </source>
</evidence>
<keyword evidence="3 6" id="KW-0328">Glycosyltransferase</keyword>
<keyword evidence="8" id="KW-1185">Reference proteome</keyword>
<evidence type="ECO:0000256" key="2">
    <source>
        <dbReference type="ARBA" id="ARBA00007647"/>
    </source>
</evidence>
<gene>
    <name evidence="7" type="ORF">L596_011270</name>
</gene>
<dbReference type="Pfam" id="PF01697">
    <property type="entry name" value="Glyco_transf_92"/>
    <property type="match status" value="1"/>
</dbReference>
<dbReference type="GO" id="GO:0016020">
    <property type="term" value="C:membrane"/>
    <property type="evidence" value="ECO:0007669"/>
    <property type="project" value="UniProtKB-SubCell"/>
</dbReference>
<evidence type="ECO:0000313" key="8">
    <source>
        <dbReference type="Proteomes" id="UP000298663"/>
    </source>
</evidence>
<dbReference type="EMBL" id="AZBU02000003">
    <property type="protein sequence ID" value="TKR86745.1"/>
    <property type="molecule type" value="Genomic_DNA"/>
</dbReference>
<evidence type="ECO:0000256" key="1">
    <source>
        <dbReference type="ARBA" id="ARBA00004167"/>
    </source>
</evidence>
<dbReference type="AlphaFoldDB" id="A0A4V6A4F5"/>